<evidence type="ECO:0000313" key="1">
    <source>
        <dbReference type="EMBL" id="RID53550.1"/>
    </source>
</evidence>
<sequence>MNLWRHKRHRKPSATTSNLWRIWSHKRHRNPLSSRPSFRVSPYESPISILLDHKLKLIPKRSPLETS</sequence>
<protein>
    <submittedName>
        <fullName evidence="1">Uncharacterized protein</fullName>
    </submittedName>
</protein>
<organism evidence="1 2">
    <name type="scientific">Brassica campestris</name>
    <name type="common">Field mustard</name>
    <dbReference type="NCBI Taxonomy" id="3711"/>
    <lineage>
        <taxon>Eukaryota</taxon>
        <taxon>Viridiplantae</taxon>
        <taxon>Streptophyta</taxon>
        <taxon>Embryophyta</taxon>
        <taxon>Tracheophyta</taxon>
        <taxon>Spermatophyta</taxon>
        <taxon>Magnoliopsida</taxon>
        <taxon>eudicotyledons</taxon>
        <taxon>Gunneridae</taxon>
        <taxon>Pentapetalae</taxon>
        <taxon>rosids</taxon>
        <taxon>malvids</taxon>
        <taxon>Brassicales</taxon>
        <taxon>Brassicaceae</taxon>
        <taxon>Brassiceae</taxon>
        <taxon>Brassica</taxon>
    </lineage>
</organism>
<dbReference type="AlphaFoldDB" id="A0A397YR87"/>
<dbReference type="Proteomes" id="UP000264353">
    <property type="component" value="Chromosome A7"/>
</dbReference>
<accession>A0A397YR87</accession>
<reference evidence="1 2" key="1">
    <citation type="submission" date="2018-06" db="EMBL/GenBank/DDBJ databases">
        <title>WGS assembly of Brassica rapa FPsc.</title>
        <authorList>
            <person name="Bowman J."/>
            <person name="Kohchi T."/>
            <person name="Yamato K."/>
            <person name="Jenkins J."/>
            <person name="Shu S."/>
            <person name="Ishizaki K."/>
            <person name="Yamaoka S."/>
            <person name="Nishihama R."/>
            <person name="Nakamura Y."/>
            <person name="Berger F."/>
            <person name="Adam C."/>
            <person name="Aki S."/>
            <person name="Althoff F."/>
            <person name="Araki T."/>
            <person name="Arteaga-Vazquez M."/>
            <person name="Balasubrmanian S."/>
            <person name="Bauer D."/>
            <person name="Boehm C."/>
            <person name="Briginshaw L."/>
            <person name="Caballero-Perez J."/>
            <person name="Catarino B."/>
            <person name="Chen F."/>
            <person name="Chiyoda S."/>
            <person name="Chovatia M."/>
            <person name="Davies K."/>
            <person name="Delmans M."/>
            <person name="Demura T."/>
            <person name="Dierschke T."/>
            <person name="Dolan L."/>
            <person name="Dorantes-Acosta A."/>
            <person name="Eklund D."/>
            <person name="Florent S."/>
            <person name="Flores-Sandoval E."/>
            <person name="Fujiyama A."/>
            <person name="Fukuzawa H."/>
            <person name="Galik B."/>
            <person name="Grimanelli D."/>
            <person name="Grimwood J."/>
            <person name="Grossniklaus U."/>
            <person name="Hamada T."/>
            <person name="Haseloff J."/>
            <person name="Hetherington A."/>
            <person name="Higo A."/>
            <person name="Hirakawa Y."/>
            <person name="Hundley H."/>
            <person name="Ikeda Y."/>
            <person name="Inoue K."/>
            <person name="Inoue S."/>
            <person name="Ishida S."/>
            <person name="Jia Q."/>
            <person name="Kakita M."/>
            <person name="Kanazawa T."/>
            <person name="Kawai Y."/>
            <person name="Kawashima T."/>
            <person name="Kennedy M."/>
            <person name="Kinose K."/>
            <person name="Kinoshita T."/>
            <person name="Kohara Y."/>
            <person name="Koide E."/>
            <person name="Komatsu K."/>
            <person name="Kopischke S."/>
            <person name="Kubo M."/>
            <person name="Kyozuka J."/>
            <person name="Lagercrantz U."/>
            <person name="Lin S."/>
            <person name="Lindquist E."/>
            <person name="Lipzen A."/>
            <person name="Lu C."/>
            <person name="Luna E."/>
            <person name="Martienssen R."/>
            <person name="Minamino N."/>
            <person name="Mizutani M."/>
            <person name="Mizutani M."/>
            <person name="Mochizuki N."/>
            <person name="Monte I."/>
            <person name="Mosher R."/>
            <person name="Nagasaki H."/>
            <person name="Nakagami H."/>
            <person name="Naramoto S."/>
            <person name="Nishitani K."/>
            <person name="Ohtani M."/>
            <person name="Okamoto T."/>
            <person name="Okumura M."/>
            <person name="Phillips J."/>
            <person name="Pollak B."/>
            <person name="Reinders A."/>
            <person name="Roevekamp M."/>
            <person name="Sano R."/>
            <person name="Sawa S."/>
            <person name="Schmid M."/>
            <person name="Shirakawa M."/>
            <person name="Solano R."/>
            <person name="Spunde A."/>
            <person name="Suetsugu N."/>
            <person name="Sugano S."/>
            <person name="Sugiyama A."/>
            <person name="Sun R."/>
            <person name="Suzuki Y."/>
            <person name="Takenaka M."/>
            <person name="Takezawa D."/>
            <person name="Tomogane H."/>
            <person name="Tsuzuki M."/>
            <person name="Ueda T."/>
            <person name="Umeda M."/>
            <person name="Ward J."/>
            <person name="Watanabe Y."/>
            <person name="Yazaki K."/>
            <person name="Yokoyama R."/>
            <person name="Yoshitake Y."/>
            <person name="Yotsui I."/>
            <person name="Zachgo S."/>
            <person name="Schmutz J."/>
        </authorList>
    </citation>
    <scope>NUCLEOTIDE SEQUENCE [LARGE SCALE GENOMIC DNA]</scope>
    <source>
        <strain evidence="2">cv. B-3</strain>
    </source>
</reference>
<gene>
    <name evidence="1" type="ORF">BRARA_G00935</name>
</gene>
<name>A0A397YR87_BRACM</name>
<evidence type="ECO:0000313" key="2">
    <source>
        <dbReference type="Proteomes" id="UP000264353"/>
    </source>
</evidence>
<dbReference type="EMBL" id="CM010634">
    <property type="protein sequence ID" value="RID53550.1"/>
    <property type="molecule type" value="Genomic_DNA"/>
</dbReference>
<proteinExistence type="predicted"/>